<gene>
    <name evidence="1" type="ORF">MENTE1834_LOCUS25937</name>
</gene>
<sequence>MFQQNILFIFRSYSSQLGCHFPINFIFLFFIFLSNFLFVFAFILNFLFNLFFLLLSLFVIFTR</sequence>
<dbReference type="Proteomes" id="UP001497535">
    <property type="component" value="Unassembled WGS sequence"/>
</dbReference>
<keyword evidence="2" id="KW-1185">Reference proteome</keyword>
<dbReference type="EMBL" id="CAVMJV010000036">
    <property type="protein sequence ID" value="CAK5078864.1"/>
    <property type="molecule type" value="Genomic_DNA"/>
</dbReference>
<evidence type="ECO:0000313" key="2">
    <source>
        <dbReference type="Proteomes" id="UP001497535"/>
    </source>
</evidence>
<proteinExistence type="predicted"/>
<comment type="caution">
    <text evidence="1">The sequence shown here is derived from an EMBL/GenBank/DDBJ whole genome shotgun (WGS) entry which is preliminary data.</text>
</comment>
<organism evidence="1 2">
    <name type="scientific">Meloidogyne enterolobii</name>
    <name type="common">Root-knot nematode worm</name>
    <name type="synonym">Meloidogyne mayaguensis</name>
    <dbReference type="NCBI Taxonomy" id="390850"/>
    <lineage>
        <taxon>Eukaryota</taxon>
        <taxon>Metazoa</taxon>
        <taxon>Ecdysozoa</taxon>
        <taxon>Nematoda</taxon>
        <taxon>Chromadorea</taxon>
        <taxon>Rhabditida</taxon>
        <taxon>Tylenchina</taxon>
        <taxon>Tylenchomorpha</taxon>
        <taxon>Tylenchoidea</taxon>
        <taxon>Meloidogynidae</taxon>
        <taxon>Meloidogyninae</taxon>
        <taxon>Meloidogyne</taxon>
    </lineage>
</organism>
<name>A0ACB0ZIT8_MELEN</name>
<protein>
    <submittedName>
        <fullName evidence="1">Uncharacterized protein</fullName>
    </submittedName>
</protein>
<accession>A0ACB0ZIT8</accession>
<reference evidence="1" key="1">
    <citation type="submission" date="2023-11" db="EMBL/GenBank/DDBJ databases">
        <authorList>
            <person name="Poullet M."/>
        </authorList>
    </citation>
    <scope>NUCLEOTIDE SEQUENCE</scope>
    <source>
        <strain evidence="1">E1834</strain>
    </source>
</reference>
<evidence type="ECO:0000313" key="1">
    <source>
        <dbReference type="EMBL" id="CAK5078864.1"/>
    </source>
</evidence>